<protein>
    <submittedName>
        <fullName evidence="2">ATP-dependent Zn protease</fullName>
    </submittedName>
</protein>
<dbReference type="GO" id="GO:0008233">
    <property type="term" value="F:peptidase activity"/>
    <property type="evidence" value="ECO:0007669"/>
    <property type="project" value="UniProtKB-KW"/>
</dbReference>
<dbReference type="PANTHER" id="PTHR33471">
    <property type="entry name" value="ATP-DEPENDENT ZINC METALLOPROTEASE-RELATED"/>
    <property type="match status" value="1"/>
</dbReference>
<dbReference type="Proteomes" id="UP001526143">
    <property type="component" value="Unassembled WGS sequence"/>
</dbReference>
<dbReference type="GO" id="GO:0006508">
    <property type="term" value="P:proteolysis"/>
    <property type="evidence" value="ECO:0007669"/>
    <property type="project" value="UniProtKB-KW"/>
</dbReference>
<reference evidence="2 3" key="1">
    <citation type="submission" date="2022-10" db="EMBL/GenBank/DDBJ databases">
        <title>Identification of biosynthetic pathway for the production of the potent trypsin inhibitor radiosumin.</title>
        <authorList>
            <person name="Fewer D.P."/>
            <person name="Delbaje E."/>
            <person name="Ouyang X."/>
            <person name="Agostino P.D."/>
            <person name="Wahlsten M."/>
            <person name="Jokela J."/>
            <person name="Permi P."/>
            <person name="Haapaniemi E."/>
            <person name="Koistinen H."/>
        </authorList>
    </citation>
    <scope>NUCLEOTIDE SEQUENCE [LARGE SCALE GENOMIC DNA]</scope>
    <source>
        <strain evidence="2 3">NIES-515</strain>
    </source>
</reference>
<evidence type="ECO:0000256" key="1">
    <source>
        <dbReference type="SAM" id="Phobius"/>
    </source>
</evidence>
<feature type="transmembrane region" description="Helical" evidence="1">
    <location>
        <begin position="7"/>
        <end position="25"/>
    </location>
</feature>
<keyword evidence="2" id="KW-0645">Protease</keyword>
<keyword evidence="1" id="KW-0812">Transmembrane</keyword>
<keyword evidence="3" id="KW-1185">Reference proteome</keyword>
<keyword evidence="1" id="KW-0472">Membrane</keyword>
<organism evidence="2 3">
    <name type="scientific">Plectonema radiosum NIES-515</name>
    <dbReference type="NCBI Taxonomy" id="2986073"/>
    <lineage>
        <taxon>Bacteria</taxon>
        <taxon>Bacillati</taxon>
        <taxon>Cyanobacteriota</taxon>
        <taxon>Cyanophyceae</taxon>
        <taxon>Oscillatoriophycideae</taxon>
        <taxon>Oscillatoriales</taxon>
        <taxon>Microcoleaceae</taxon>
        <taxon>Plectonema</taxon>
    </lineage>
</organism>
<keyword evidence="1" id="KW-1133">Transmembrane helix</keyword>
<gene>
    <name evidence="2" type="ORF">OGM63_15225</name>
</gene>
<evidence type="ECO:0000313" key="2">
    <source>
        <dbReference type="EMBL" id="MCV3214852.1"/>
    </source>
</evidence>
<sequence>MSQTSLNLVAISIFLMTLSVLLGPLVNLSPAVPAIATFTILGIATLDSFSLQGKGGSLLLDWIAGFSGEHRDRIVHHEAGHFLTAYLLGIPVSGYTLTAWEALKLGQPGLGGVAFDDAELALQLEEGKITAQMLDRYCTVWMAGIAAEALVFDNAEGGSDDKIRIAAVLKSLGFSAPAYDQKQRFCLLQAKNLLQENWSSYEALVEAMRQRASVKDCEEAIALNTEERSWELGVS</sequence>
<keyword evidence="2" id="KW-0378">Hydrolase</keyword>
<dbReference type="RefSeq" id="WP_263746432.1">
    <property type="nucleotide sequence ID" value="NZ_JAOWRF010000222.1"/>
</dbReference>
<proteinExistence type="predicted"/>
<dbReference type="SUPFAM" id="SSF140990">
    <property type="entry name" value="FtsH protease domain-like"/>
    <property type="match status" value="1"/>
</dbReference>
<comment type="caution">
    <text evidence="2">The sequence shown here is derived from an EMBL/GenBank/DDBJ whole genome shotgun (WGS) entry which is preliminary data.</text>
</comment>
<dbReference type="Gene3D" id="1.20.58.760">
    <property type="entry name" value="Peptidase M41"/>
    <property type="match status" value="1"/>
</dbReference>
<name>A0ABT3B0F0_9CYAN</name>
<accession>A0ABT3B0F0</accession>
<dbReference type="PANTHER" id="PTHR33471:SF7">
    <property type="entry name" value="ATP-DEPENDENT ZINC METALLOPROTEASE-RELATED"/>
    <property type="match status" value="1"/>
</dbReference>
<dbReference type="InterPro" id="IPR037219">
    <property type="entry name" value="Peptidase_M41-like"/>
</dbReference>
<dbReference type="EMBL" id="JAOWRF010000222">
    <property type="protein sequence ID" value="MCV3214852.1"/>
    <property type="molecule type" value="Genomic_DNA"/>
</dbReference>
<evidence type="ECO:0000313" key="3">
    <source>
        <dbReference type="Proteomes" id="UP001526143"/>
    </source>
</evidence>